<keyword evidence="6" id="KW-1185">Reference proteome</keyword>
<dbReference type="PANTHER" id="PTHR30146:SF120">
    <property type="entry name" value="ALANINE RACEMASE"/>
    <property type="match status" value="1"/>
</dbReference>
<feature type="domain" description="HTH lacI-type" evidence="4">
    <location>
        <begin position="8"/>
        <end position="62"/>
    </location>
</feature>
<keyword evidence="1" id="KW-0805">Transcription regulation</keyword>
<reference evidence="5" key="1">
    <citation type="submission" date="2022-03" db="EMBL/GenBank/DDBJ databases">
        <title>Cryobacterium sp. nov. strain ZS14-85, isolated from Antarctic soil.</title>
        <authorList>
            <person name="Li J."/>
            <person name="Niu G."/>
        </authorList>
    </citation>
    <scope>NUCLEOTIDE SEQUENCE</scope>
    <source>
        <strain evidence="5">ZS14-85</strain>
    </source>
</reference>
<dbReference type="SUPFAM" id="SSF47413">
    <property type="entry name" value="lambda repressor-like DNA-binding domains"/>
    <property type="match status" value="1"/>
</dbReference>
<dbReference type="InterPro" id="IPR028082">
    <property type="entry name" value="Peripla_BP_I"/>
</dbReference>
<proteinExistence type="predicted"/>
<dbReference type="Gene3D" id="1.10.260.40">
    <property type="entry name" value="lambda repressor-like DNA-binding domains"/>
    <property type="match status" value="1"/>
</dbReference>
<dbReference type="AlphaFoldDB" id="A0AA41QZN9"/>
<dbReference type="PROSITE" id="PS00356">
    <property type="entry name" value="HTH_LACI_1"/>
    <property type="match status" value="1"/>
</dbReference>
<dbReference type="EMBL" id="JALGAR010000005">
    <property type="protein sequence ID" value="MCI4659368.1"/>
    <property type="molecule type" value="Genomic_DNA"/>
</dbReference>
<evidence type="ECO:0000313" key="5">
    <source>
        <dbReference type="EMBL" id="MCI4659368.1"/>
    </source>
</evidence>
<dbReference type="RefSeq" id="WP_134535800.1">
    <property type="nucleotide sequence ID" value="NZ_JALGAR010000005.1"/>
</dbReference>
<evidence type="ECO:0000256" key="3">
    <source>
        <dbReference type="ARBA" id="ARBA00023163"/>
    </source>
</evidence>
<dbReference type="InterPro" id="IPR046335">
    <property type="entry name" value="LacI/GalR-like_sensor"/>
</dbReference>
<dbReference type="PANTHER" id="PTHR30146">
    <property type="entry name" value="LACI-RELATED TRANSCRIPTIONAL REPRESSOR"/>
    <property type="match status" value="1"/>
</dbReference>
<sequence>MGKTNDAVTLADVARAAGVSIATASKALNGKTVVREATRRHVEEVARSLAFTPNPFARALNSSITGTIGVLTADLANRFVVPILLGVEDAFGADSTSVILTDARNDSIRESHQLRTLMAKRVDGIVVLGDSDTSRPSITDQVTVPVAYAFAASQDPEDSSFTTDNSQGTDLAIDHLVSRGRRRIVAISGDPTFSAAVERLTGATQAMQRHGLQLVGGENLYGDWSEDWGRQCVHALVEAGLHFDAIFCASDQIARGAIEQLRDENLRVPEDVAVVGYDNWELFSVHSRPPITTIDMNLQELGRAVARELIDAIKGQPHPGVHRVPVRLIPRASTTRL</sequence>
<dbReference type="GO" id="GO:0003700">
    <property type="term" value="F:DNA-binding transcription factor activity"/>
    <property type="evidence" value="ECO:0007669"/>
    <property type="project" value="TreeGrafter"/>
</dbReference>
<evidence type="ECO:0000313" key="6">
    <source>
        <dbReference type="Proteomes" id="UP001165341"/>
    </source>
</evidence>
<dbReference type="CDD" id="cd01392">
    <property type="entry name" value="HTH_LacI"/>
    <property type="match status" value="1"/>
</dbReference>
<dbReference type="GO" id="GO:0000976">
    <property type="term" value="F:transcription cis-regulatory region binding"/>
    <property type="evidence" value="ECO:0007669"/>
    <property type="project" value="TreeGrafter"/>
</dbReference>
<dbReference type="CDD" id="cd06288">
    <property type="entry name" value="PBP1_sucrose_transcription_regulator"/>
    <property type="match status" value="1"/>
</dbReference>
<organism evidence="5 6">
    <name type="scientific">Cryobacterium zhongshanensis</name>
    <dbReference type="NCBI Taxonomy" id="2928153"/>
    <lineage>
        <taxon>Bacteria</taxon>
        <taxon>Bacillati</taxon>
        <taxon>Actinomycetota</taxon>
        <taxon>Actinomycetes</taxon>
        <taxon>Micrococcales</taxon>
        <taxon>Microbacteriaceae</taxon>
        <taxon>Cryobacterium</taxon>
    </lineage>
</organism>
<dbReference type="InterPro" id="IPR010982">
    <property type="entry name" value="Lambda_DNA-bd_dom_sf"/>
</dbReference>
<keyword evidence="3" id="KW-0804">Transcription</keyword>
<dbReference type="Proteomes" id="UP001165341">
    <property type="component" value="Unassembled WGS sequence"/>
</dbReference>
<dbReference type="PROSITE" id="PS50932">
    <property type="entry name" value="HTH_LACI_2"/>
    <property type="match status" value="1"/>
</dbReference>
<dbReference type="Pfam" id="PF13377">
    <property type="entry name" value="Peripla_BP_3"/>
    <property type="match status" value="1"/>
</dbReference>
<dbReference type="SMART" id="SM00354">
    <property type="entry name" value="HTH_LACI"/>
    <property type="match status" value="1"/>
</dbReference>
<evidence type="ECO:0000256" key="1">
    <source>
        <dbReference type="ARBA" id="ARBA00023015"/>
    </source>
</evidence>
<gene>
    <name evidence="5" type="ORF">MQH31_16310</name>
</gene>
<accession>A0AA41QZN9</accession>
<keyword evidence="2" id="KW-0238">DNA-binding</keyword>
<dbReference type="Gene3D" id="3.40.50.2300">
    <property type="match status" value="2"/>
</dbReference>
<comment type="caution">
    <text evidence="5">The sequence shown here is derived from an EMBL/GenBank/DDBJ whole genome shotgun (WGS) entry which is preliminary data.</text>
</comment>
<dbReference type="Pfam" id="PF00356">
    <property type="entry name" value="LacI"/>
    <property type="match status" value="1"/>
</dbReference>
<dbReference type="InterPro" id="IPR000843">
    <property type="entry name" value="HTH_LacI"/>
</dbReference>
<protein>
    <submittedName>
        <fullName evidence="5">LacI family transcriptional regulator</fullName>
    </submittedName>
</protein>
<name>A0AA41QZN9_9MICO</name>
<dbReference type="SUPFAM" id="SSF53822">
    <property type="entry name" value="Periplasmic binding protein-like I"/>
    <property type="match status" value="1"/>
</dbReference>
<evidence type="ECO:0000259" key="4">
    <source>
        <dbReference type="PROSITE" id="PS50932"/>
    </source>
</evidence>
<evidence type="ECO:0000256" key="2">
    <source>
        <dbReference type="ARBA" id="ARBA00023125"/>
    </source>
</evidence>